<accession>A0A1J6W2E7</accession>
<dbReference type="EMBL" id="MINN01000074">
    <property type="protein sequence ID" value="OIU71765.1"/>
    <property type="molecule type" value="Genomic_DNA"/>
</dbReference>
<keyword evidence="1" id="KW-0812">Transmembrane</keyword>
<name>A0A1J6W2E7_9BACI</name>
<feature type="transmembrane region" description="Helical" evidence="1">
    <location>
        <begin position="21"/>
        <end position="39"/>
    </location>
</feature>
<dbReference type="Proteomes" id="UP000182062">
    <property type="component" value="Unassembled WGS sequence"/>
</dbReference>
<evidence type="ECO:0000313" key="3">
    <source>
        <dbReference type="Proteomes" id="UP000182062"/>
    </source>
</evidence>
<dbReference type="AlphaFoldDB" id="A0A1J6W2E7"/>
<feature type="transmembrane region" description="Helical" evidence="1">
    <location>
        <begin position="45"/>
        <end position="62"/>
    </location>
</feature>
<gene>
    <name evidence="2" type="ORF">BHE18_03665</name>
</gene>
<organism evidence="2 3">
    <name type="scientific">Rossellomorea aquimaris</name>
    <dbReference type="NCBI Taxonomy" id="189382"/>
    <lineage>
        <taxon>Bacteria</taxon>
        <taxon>Bacillati</taxon>
        <taxon>Bacillota</taxon>
        <taxon>Bacilli</taxon>
        <taxon>Bacillales</taxon>
        <taxon>Bacillaceae</taxon>
        <taxon>Rossellomorea</taxon>
    </lineage>
</organism>
<proteinExistence type="predicted"/>
<keyword evidence="3" id="KW-1185">Reference proteome</keyword>
<protein>
    <submittedName>
        <fullName evidence="2">Uncharacterized protein</fullName>
    </submittedName>
</protein>
<comment type="caution">
    <text evidence="2">The sequence shown here is derived from an EMBL/GenBank/DDBJ whole genome shotgun (WGS) entry which is preliminary data.</text>
</comment>
<sequence length="74" mass="8411">MLFAATDIILIVNRQKGRKSVFFVTSAVFLTALIIMGLLETFTLYMLIFGIVLVIASYRTLFEGDEENKTCRRS</sequence>
<keyword evidence="1" id="KW-1133">Transmembrane helix</keyword>
<evidence type="ECO:0000313" key="2">
    <source>
        <dbReference type="EMBL" id="OIU71765.1"/>
    </source>
</evidence>
<keyword evidence="1" id="KW-0472">Membrane</keyword>
<reference evidence="2 3" key="1">
    <citation type="submission" date="2016-09" db="EMBL/GenBank/DDBJ databases">
        <title>Bacillus aquimaris SAMM genome sequence reveals colonization and biosurfactant production capacities.</title>
        <authorList>
            <person name="Waghmode S.R."/>
            <person name="Suryavanshi M.V."/>
        </authorList>
    </citation>
    <scope>NUCLEOTIDE SEQUENCE [LARGE SCALE GENOMIC DNA]</scope>
    <source>
        <strain evidence="2 3">SAMM</strain>
    </source>
</reference>
<evidence type="ECO:0000256" key="1">
    <source>
        <dbReference type="SAM" id="Phobius"/>
    </source>
</evidence>